<dbReference type="NCBIfam" id="NF038336">
    <property type="entry name" value="YjiT_fam"/>
    <property type="match status" value="1"/>
</dbReference>
<dbReference type="OrthoDB" id="5494042at2"/>
<organism evidence="1 2">
    <name type="scientific">Pandoraea apista</name>
    <dbReference type="NCBI Taxonomy" id="93218"/>
    <lineage>
        <taxon>Bacteria</taxon>
        <taxon>Pseudomonadati</taxon>
        <taxon>Pseudomonadota</taxon>
        <taxon>Betaproteobacteria</taxon>
        <taxon>Burkholderiales</taxon>
        <taxon>Burkholderiaceae</taxon>
        <taxon>Pandoraea</taxon>
    </lineage>
</organism>
<protein>
    <submittedName>
        <fullName evidence="1">Uncharacterized protein</fullName>
    </submittedName>
</protein>
<dbReference type="EMBL" id="CABPSX010000001">
    <property type="protein sequence ID" value="VVG69327.1"/>
    <property type="molecule type" value="Genomic_DNA"/>
</dbReference>
<dbReference type="AlphaFoldDB" id="A0A5E5NYN7"/>
<accession>A0A5E5NYN7</accession>
<name>A0A5E5NYN7_9BURK</name>
<sequence>MSQVPRAVSPIRAWLTEFLFIRDIFREPPSLPLYRYQVSPGEYRELEQILREHRMQAVHPTYGLSWAAAFCLFVAESFRREYDAKDGGWAWARFENRLNCKFTPHQHGELVRQGLSQYWKRPIRQYLNGRDNLLGSLFVEGGLPWPLVQSESHGFGRVVRKGLKYYYRTEGGLRTTADVLADFEQELPQTFRTLETRQLLAGIVEQLMYLATQYELRGKADSAQYLDEVAPHWWRDFPLPLDEDNARRLIGEWLRDASSRRAEREAKRAEVGTFSCGHRLVEQPHGWRIRTEVAIPREAQFPVDSPVAATTRYELAFFEGDRLLARAGTAYGHQSDDRSVLTVRFLRTQLAIDRTRPRDELTLRMLANGRPAYTVRFEQGALDEQELPLVFECRGDEWWFVASASCSTTSDRVRIHVPERFSYSCDGAVSVQKSAENTLWLETSDNLQLTSDTGDCYTIRLRTSPERNGQPVLKGNMAYFVSVPQVVYLGWPRLDVSADAAEPRARIQEVANRQPLTRINGDEPLGGIRYIARNALGEVLLQRRFGVVPAGFAIQAFPASPTKPARLVLKSARALDLQVIDSAIKSRVEVGDQDTTITLEPLGNEPPSFLTLEAREHTSRGSDPIQFRLAYPYEGARLLGSDGAAISRRNFTLAELLGLRVALATSASNGAEFCLRLELTSREGRCTRHYFVRAGNAPVLLSLFSYQADMLQMLGAVDDQDAYLRVTVETNQPLLRFDVRRYNGAVRWENKETFSLTNPSGGPLDTEVAVETMLLTDPKQAHVEISELTSEGAGTGRFRTPQSMHRDGPWLIYPATGSSTQFRPALYVPEQLPGTDVPAEVRSLHTAARVFHPISQPDVISQQIADMAMDLDHSGWQYLADLRQHYRHLPLSVFESWLALSRNPSALATAVFRLEFNEAFCERIRDELAVIWECIPLPDWATAYARFREWLVRQGVPEVLLDSLLANRRAILPAVVSGFKEVGNYLETANPKSLPKLPLELILPDWYQQLRRTHEGNNRWPTDLGSPLKEWIKKQPLPNQVTNLSMVEFTDAVTYLPIFMAHVTAGMAHIEELKERRSYVKFAIKMVSDFDRSNWYTPVHGMVVSYLLASART</sequence>
<dbReference type="Proteomes" id="UP000364291">
    <property type="component" value="Unassembled WGS sequence"/>
</dbReference>
<proteinExistence type="predicted"/>
<gene>
    <name evidence="1" type="ORF">PAP18089_00280</name>
</gene>
<evidence type="ECO:0000313" key="1">
    <source>
        <dbReference type="EMBL" id="VVG69327.1"/>
    </source>
</evidence>
<evidence type="ECO:0000313" key="2">
    <source>
        <dbReference type="Proteomes" id="UP000364291"/>
    </source>
</evidence>
<dbReference type="InterPro" id="IPR047879">
    <property type="entry name" value="YjiT"/>
</dbReference>
<reference evidence="1 2" key="1">
    <citation type="submission" date="2019-08" db="EMBL/GenBank/DDBJ databases">
        <authorList>
            <person name="Peeters C."/>
        </authorList>
    </citation>
    <scope>NUCLEOTIDE SEQUENCE [LARGE SCALE GENOMIC DNA]</scope>
    <source>
        <strain evidence="1 2">LMG 18089</strain>
    </source>
</reference>